<feature type="domain" description="Phosphoesterase HXTX" evidence="4">
    <location>
        <begin position="147"/>
        <end position="217"/>
    </location>
</feature>
<accession>A0ABR7SPN9</accession>
<dbReference type="EC" id="3.1.4.58" evidence="2"/>
<sequence length="252" mass="27402">MLIEKRIRASWATPSGGGNGLCARPRLGPARSRSVPADKKSCVTEPPPHTATQHAFIALAPPDEAKNELAHALSPAYADFPELRWNRIEDWHITLAFLGELPVQTVQRLRAPLAELAATRPSLELSLLGGGHFDERVLWSGIGGDLDRLHELAVAVRARVRDCGVDFAERPLRPHLTLARARRYDTASVTSAVSCLDGFTGHAWRTERLHLVGSTPRGHRGHRRYQDVEAWPLVSGQSGPGGGRLPAGRAGS</sequence>
<organism evidence="5 6">
    <name type="scientific">Streptomyces polyasparticus</name>
    <dbReference type="NCBI Taxonomy" id="2767826"/>
    <lineage>
        <taxon>Bacteria</taxon>
        <taxon>Bacillati</taxon>
        <taxon>Actinomycetota</taxon>
        <taxon>Actinomycetes</taxon>
        <taxon>Kitasatosporales</taxon>
        <taxon>Streptomycetaceae</taxon>
        <taxon>Streptomyces</taxon>
    </lineage>
</organism>
<feature type="short sequence motif" description="HXTX 2" evidence="2">
    <location>
        <begin position="175"/>
        <end position="178"/>
    </location>
</feature>
<comment type="caution">
    <text evidence="5">The sequence shown here is derived from an EMBL/GenBank/DDBJ whole genome shotgun (WGS) entry which is preliminary data.</text>
</comment>
<dbReference type="Pfam" id="PF02834">
    <property type="entry name" value="LigT_PEase"/>
    <property type="match status" value="2"/>
</dbReference>
<dbReference type="NCBIfam" id="TIGR02258">
    <property type="entry name" value="2_5_ligase"/>
    <property type="match status" value="1"/>
</dbReference>
<keyword evidence="6" id="KW-1185">Reference proteome</keyword>
<dbReference type="EMBL" id="JACTVJ010000019">
    <property type="protein sequence ID" value="MBC9717440.1"/>
    <property type="molecule type" value="Genomic_DNA"/>
</dbReference>
<dbReference type="InterPro" id="IPR014051">
    <property type="entry name" value="Phosphoesterase_HXTX"/>
</dbReference>
<evidence type="ECO:0000313" key="5">
    <source>
        <dbReference type="EMBL" id="MBC9717440.1"/>
    </source>
</evidence>
<feature type="active site" description="Proton acceptor" evidence="2">
    <location>
        <position position="175"/>
    </location>
</feature>
<feature type="region of interest" description="Disordered" evidence="3">
    <location>
        <begin position="23"/>
        <end position="48"/>
    </location>
</feature>
<dbReference type="SUPFAM" id="SSF55144">
    <property type="entry name" value="LigT-like"/>
    <property type="match status" value="1"/>
</dbReference>
<dbReference type="PANTHER" id="PTHR35561:SF1">
    <property type="entry name" value="RNA 2',3'-CYCLIC PHOSPHODIESTERASE"/>
    <property type="match status" value="1"/>
</dbReference>
<comment type="similarity">
    <text evidence="2">Belongs to the 2H phosphoesterase superfamily. ThpR family.</text>
</comment>
<evidence type="ECO:0000256" key="1">
    <source>
        <dbReference type="ARBA" id="ARBA00022801"/>
    </source>
</evidence>
<comment type="catalytic activity">
    <reaction evidence="2">
        <text>a 3'-end 2',3'-cyclophospho-ribonucleotide-RNA + H2O = a 3'-end 2'-phospho-ribonucleotide-RNA + H(+)</text>
        <dbReference type="Rhea" id="RHEA:11828"/>
        <dbReference type="Rhea" id="RHEA-COMP:10464"/>
        <dbReference type="Rhea" id="RHEA-COMP:17353"/>
        <dbReference type="ChEBI" id="CHEBI:15377"/>
        <dbReference type="ChEBI" id="CHEBI:15378"/>
        <dbReference type="ChEBI" id="CHEBI:83064"/>
        <dbReference type="ChEBI" id="CHEBI:173113"/>
        <dbReference type="EC" id="3.1.4.58"/>
    </reaction>
</comment>
<dbReference type="Gene3D" id="3.90.1140.10">
    <property type="entry name" value="Cyclic phosphodiesterase"/>
    <property type="match status" value="1"/>
</dbReference>
<name>A0ABR7SPN9_9ACTN</name>
<feature type="compositionally biased region" description="Gly residues" evidence="3">
    <location>
        <begin position="238"/>
        <end position="252"/>
    </location>
</feature>
<protein>
    <recommendedName>
        <fullName evidence="2">RNA 2',3'-cyclic phosphodiesterase</fullName>
        <shortName evidence="2">RNA 2',3'-CPDase</shortName>
        <ecNumber evidence="2">3.1.4.58</ecNumber>
    </recommendedName>
</protein>
<feature type="short sequence motif" description="HXTX 1" evidence="2">
    <location>
        <begin position="92"/>
        <end position="95"/>
    </location>
</feature>
<dbReference type="InterPro" id="IPR009097">
    <property type="entry name" value="Cyclic_Pdiesterase"/>
</dbReference>
<gene>
    <name evidence="5" type="primary">thpR</name>
    <name evidence="5" type="ORF">H9Y04_33410</name>
</gene>
<dbReference type="HAMAP" id="MF_01940">
    <property type="entry name" value="RNA_CPDase"/>
    <property type="match status" value="1"/>
</dbReference>
<evidence type="ECO:0000256" key="2">
    <source>
        <dbReference type="HAMAP-Rule" id="MF_01940"/>
    </source>
</evidence>
<evidence type="ECO:0000256" key="3">
    <source>
        <dbReference type="SAM" id="MobiDB-lite"/>
    </source>
</evidence>
<proteinExistence type="inferred from homology"/>
<feature type="domain" description="Phosphoesterase HXTX" evidence="4">
    <location>
        <begin position="60"/>
        <end position="139"/>
    </location>
</feature>
<comment type="function">
    <text evidence="2">Hydrolyzes RNA 2',3'-cyclic phosphodiester to an RNA 2'-phosphomonoester.</text>
</comment>
<evidence type="ECO:0000259" key="4">
    <source>
        <dbReference type="Pfam" id="PF02834"/>
    </source>
</evidence>
<reference evidence="5 6" key="1">
    <citation type="submission" date="2020-08" db="EMBL/GenBank/DDBJ databases">
        <title>Genemic of Streptomyces polyaspartic.</title>
        <authorList>
            <person name="Liu W."/>
        </authorList>
    </citation>
    <scope>NUCLEOTIDE SEQUENCE [LARGE SCALE GENOMIC DNA]</scope>
    <source>
        <strain evidence="5 6">TRM66268-LWL</strain>
    </source>
</reference>
<feature type="active site" description="Proton donor" evidence="2">
    <location>
        <position position="92"/>
    </location>
</feature>
<dbReference type="PANTHER" id="PTHR35561">
    <property type="entry name" value="RNA 2',3'-CYCLIC PHOSPHODIESTERASE"/>
    <property type="match status" value="1"/>
</dbReference>
<evidence type="ECO:0000313" key="6">
    <source>
        <dbReference type="Proteomes" id="UP000642284"/>
    </source>
</evidence>
<feature type="region of interest" description="Disordered" evidence="3">
    <location>
        <begin position="231"/>
        <end position="252"/>
    </location>
</feature>
<dbReference type="Proteomes" id="UP000642284">
    <property type="component" value="Unassembled WGS sequence"/>
</dbReference>
<dbReference type="InterPro" id="IPR004175">
    <property type="entry name" value="RNA_CPDase"/>
</dbReference>
<keyword evidence="1 2" id="KW-0378">Hydrolase</keyword>